<keyword evidence="9" id="KW-0407">Ion channel</keyword>
<evidence type="ECO:0000313" key="11">
    <source>
        <dbReference type="EMBL" id="GES76047.1"/>
    </source>
</evidence>
<evidence type="ECO:0000256" key="9">
    <source>
        <dbReference type="ARBA" id="ARBA00023303"/>
    </source>
</evidence>
<keyword evidence="7" id="KW-0472">Membrane</keyword>
<dbReference type="InterPro" id="IPR059116">
    <property type="entry name" value="P2X_receptor"/>
</dbReference>
<keyword evidence="6" id="KW-0406">Ion transport</keyword>
<reference evidence="10 12" key="1">
    <citation type="submission" date="2017-11" db="EMBL/GenBank/DDBJ databases">
        <title>The genome of Rhizophagus clarus HR1 reveals common genetic basis of auxotrophy among arbuscular mycorrhizal fungi.</title>
        <authorList>
            <person name="Kobayashi Y."/>
        </authorList>
    </citation>
    <scope>NUCLEOTIDE SEQUENCE [LARGE SCALE GENOMIC DNA]</scope>
    <source>
        <strain evidence="10 12">HR1</strain>
    </source>
</reference>
<keyword evidence="12" id="KW-1185">Reference proteome</keyword>
<organism evidence="10 12">
    <name type="scientific">Rhizophagus clarus</name>
    <dbReference type="NCBI Taxonomy" id="94130"/>
    <lineage>
        <taxon>Eukaryota</taxon>
        <taxon>Fungi</taxon>
        <taxon>Fungi incertae sedis</taxon>
        <taxon>Mucoromycota</taxon>
        <taxon>Glomeromycotina</taxon>
        <taxon>Glomeromycetes</taxon>
        <taxon>Glomerales</taxon>
        <taxon>Glomeraceae</taxon>
        <taxon>Rhizophagus</taxon>
    </lineage>
</organism>
<name>A0A2Z6S5E2_9GLOM</name>
<dbReference type="PANTHER" id="PTHR10125:SF31">
    <property type="entry name" value="P2X RECEPTOR E"/>
    <property type="match status" value="1"/>
</dbReference>
<gene>
    <name evidence="11" type="ORF">RCL2_000344900</name>
    <name evidence="10" type="ORF">RclHR1_06560006</name>
</gene>
<evidence type="ECO:0000256" key="7">
    <source>
        <dbReference type="ARBA" id="ARBA00023136"/>
    </source>
</evidence>
<evidence type="ECO:0000256" key="5">
    <source>
        <dbReference type="ARBA" id="ARBA00022989"/>
    </source>
</evidence>
<evidence type="ECO:0000256" key="6">
    <source>
        <dbReference type="ARBA" id="ARBA00023065"/>
    </source>
</evidence>
<evidence type="ECO:0000313" key="12">
    <source>
        <dbReference type="Proteomes" id="UP000247702"/>
    </source>
</evidence>
<dbReference type="GO" id="GO:0016020">
    <property type="term" value="C:membrane"/>
    <property type="evidence" value="ECO:0007669"/>
    <property type="project" value="TreeGrafter"/>
</dbReference>
<dbReference type="OrthoDB" id="2313716at2759"/>
<dbReference type="GO" id="GO:0007165">
    <property type="term" value="P:signal transduction"/>
    <property type="evidence" value="ECO:0007669"/>
    <property type="project" value="UniProtKB-ARBA"/>
</dbReference>
<evidence type="ECO:0000256" key="2">
    <source>
        <dbReference type="ARBA" id="ARBA00009848"/>
    </source>
</evidence>
<keyword evidence="4" id="KW-0812">Transmembrane</keyword>
<dbReference type="PANTHER" id="PTHR10125">
    <property type="entry name" value="P2X PURINOCEPTOR"/>
    <property type="match status" value="1"/>
</dbReference>
<evidence type="ECO:0000256" key="3">
    <source>
        <dbReference type="ARBA" id="ARBA00022448"/>
    </source>
</evidence>
<dbReference type="GO" id="GO:0070588">
    <property type="term" value="P:calcium ion transmembrane transport"/>
    <property type="evidence" value="ECO:0007669"/>
    <property type="project" value="TreeGrafter"/>
</dbReference>
<comment type="subcellular location">
    <subcellularLocation>
        <location evidence="1">Endomembrane system</location>
    </subcellularLocation>
</comment>
<dbReference type="AlphaFoldDB" id="A0A2Z6S5E2"/>
<evidence type="ECO:0000313" key="10">
    <source>
        <dbReference type="EMBL" id="GBC06015.1"/>
    </source>
</evidence>
<dbReference type="EMBL" id="BLAL01000018">
    <property type="protein sequence ID" value="GES76047.1"/>
    <property type="molecule type" value="Genomic_DNA"/>
</dbReference>
<dbReference type="Proteomes" id="UP000247702">
    <property type="component" value="Unassembled WGS sequence"/>
</dbReference>
<protein>
    <submittedName>
        <fullName evidence="11">P2X receptor</fullName>
    </submittedName>
</protein>
<keyword evidence="5" id="KW-1133">Transmembrane helix</keyword>
<dbReference type="EMBL" id="BEXD01004044">
    <property type="protein sequence ID" value="GBC06015.1"/>
    <property type="molecule type" value="Genomic_DNA"/>
</dbReference>
<dbReference type="STRING" id="94130.A0A2Z6S5E2"/>
<keyword evidence="3" id="KW-0813">Transport</keyword>
<dbReference type="GO" id="GO:0015267">
    <property type="term" value="F:channel activity"/>
    <property type="evidence" value="ECO:0007669"/>
    <property type="project" value="UniProtKB-ARBA"/>
</dbReference>
<evidence type="ECO:0000256" key="8">
    <source>
        <dbReference type="ARBA" id="ARBA00023286"/>
    </source>
</evidence>
<proteinExistence type="inferred from homology"/>
<accession>A0A2Z6S5E2</accession>
<keyword evidence="11" id="KW-0675">Receptor</keyword>
<comment type="caution">
    <text evidence="10">The sequence shown here is derived from an EMBL/GenBank/DDBJ whole genome shotgun (WGS) entry which is preliminary data.</text>
</comment>
<comment type="similarity">
    <text evidence="2">Belongs to the P2X receptor family.</text>
</comment>
<reference evidence="11" key="2">
    <citation type="submission" date="2019-10" db="EMBL/GenBank/DDBJ databases">
        <title>Conservation and host-specific expression of non-tandemly repeated heterogenous ribosome RNA gene in arbuscular mycorrhizal fungi.</title>
        <authorList>
            <person name="Maeda T."/>
            <person name="Kobayashi Y."/>
            <person name="Nakagawa T."/>
            <person name="Ezawa T."/>
            <person name="Yamaguchi K."/>
            <person name="Bino T."/>
            <person name="Nishimoto Y."/>
            <person name="Shigenobu S."/>
            <person name="Kawaguchi M."/>
        </authorList>
    </citation>
    <scope>NUCLEOTIDE SEQUENCE</scope>
    <source>
        <strain evidence="11">HR1</strain>
    </source>
</reference>
<evidence type="ECO:0000256" key="4">
    <source>
        <dbReference type="ARBA" id="ARBA00022692"/>
    </source>
</evidence>
<dbReference type="GO" id="GO:0012505">
    <property type="term" value="C:endomembrane system"/>
    <property type="evidence" value="ECO:0007669"/>
    <property type="project" value="UniProtKB-SubCell"/>
</dbReference>
<keyword evidence="8" id="KW-1071">Ligand-gated ion channel</keyword>
<evidence type="ECO:0000256" key="1">
    <source>
        <dbReference type="ARBA" id="ARBA00004308"/>
    </source>
</evidence>
<sequence>MLRKVKYFLTSYNVNEISEITDRPIYCLIYRVIQLFISIYIILLICESKWYLKTDPPIPGAVRLTLREPNNFTKPSYCAESSSTSIPPSCADEKLPCVYWGAKEIQYPIEETGVAFFTTRASVTKYPRKTCNILASTPKEACIINNNTHSKSVMNDSFIADIENYTVMIEHSIASIDGRFLLKNRLMNGQLLTADDKNVIKSWSANDEVQTADRKNDGDILTMKTILDAAGANLSACSSAPGANKSANESNRSSGIIVVIVIYYEYSQNPFPISLFINNVYNYKYKPRIIVDAGYKITEATSNIYDGSYTIKERHGIRFVFNQHGEIRSFSWTALILNVTASLYLYKVVSLIMDFSIRHRVDIWIKQCCMKIYRWCKRNFHMDDNDENEVEVIPLMSNDNEFWGRSEFVNTAAIRV</sequence>
<dbReference type="Proteomes" id="UP000615446">
    <property type="component" value="Unassembled WGS sequence"/>
</dbReference>